<proteinExistence type="predicted"/>
<reference evidence="2" key="1">
    <citation type="submission" date="2020-01" db="EMBL/GenBank/DDBJ databases">
        <title>Insect and environment-associated Actinomycetes.</title>
        <authorList>
            <person name="Currrie C."/>
            <person name="Chevrette M."/>
            <person name="Carlson C."/>
            <person name="Stubbendieck R."/>
            <person name="Wendt-Pienkowski E."/>
        </authorList>
    </citation>
    <scope>NUCLEOTIDE SEQUENCE</scope>
    <source>
        <strain evidence="2">SID12501</strain>
    </source>
</reference>
<comment type="caution">
    <text evidence="2">The sequence shown here is derived from an EMBL/GenBank/DDBJ whole genome shotgun (WGS) entry which is preliminary data.</text>
</comment>
<feature type="region of interest" description="Disordered" evidence="1">
    <location>
        <begin position="1"/>
        <end position="28"/>
    </location>
</feature>
<evidence type="ECO:0000256" key="1">
    <source>
        <dbReference type="SAM" id="MobiDB-lite"/>
    </source>
</evidence>
<feature type="region of interest" description="Disordered" evidence="1">
    <location>
        <begin position="56"/>
        <end position="96"/>
    </location>
</feature>
<feature type="compositionally biased region" description="Polar residues" evidence="1">
    <location>
        <begin position="86"/>
        <end position="96"/>
    </location>
</feature>
<evidence type="ECO:0008006" key="3">
    <source>
        <dbReference type="Google" id="ProtNLM"/>
    </source>
</evidence>
<feature type="compositionally biased region" description="Low complexity" evidence="1">
    <location>
        <begin position="18"/>
        <end position="28"/>
    </location>
</feature>
<evidence type="ECO:0000313" key="2">
    <source>
        <dbReference type="EMBL" id="NEC85517.1"/>
    </source>
</evidence>
<dbReference type="AlphaFoldDB" id="A0A6B3BGA2"/>
<dbReference type="SUPFAM" id="SSF51735">
    <property type="entry name" value="NAD(P)-binding Rossmann-fold domains"/>
    <property type="match status" value="1"/>
</dbReference>
<organism evidence="2">
    <name type="scientific">Streptomyces sp. SID12501</name>
    <dbReference type="NCBI Taxonomy" id="2706042"/>
    <lineage>
        <taxon>Bacteria</taxon>
        <taxon>Bacillati</taxon>
        <taxon>Actinomycetota</taxon>
        <taxon>Actinomycetes</taxon>
        <taxon>Kitasatosporales</taxon>
        <taxon>Streptomycetaceae</taxon>
        <taxon>Streptomyces</taxon>
    </lineage>
</organism>
<dbReference type="InterPro" id="IPR036291">
    <property type="entry name" value="NAD(P)-bd_dom_sf"/>
</dbReference>
<protein>
    <recommendedName>
        <fullName evidence="3">SDR family NAD(P)-dependent oxidoreductase</fullName>
    </recommendedName>
</protein>
<dbReference type="EMBL" id="JAAGLU010000004">
    <property type="protein sequence ID" value="NEC85517.1"/>
    <property type="molecule type" value="Genomic_DNA"/>
</dbReference>
<dbReference type="RefSeq" id="WP_164312726.1">
    <property type="nucleotide sequence ID" value="NZ_JAAGLU010000004.1"/>
</dbReference>
<name>A0A6B3BGA2_9ACTN</name>
<feature type="compositionally biased region" description="Basic and acidic residues" evidence="1">
    <location>
        <begin position="56"/>
        <end position="80"/>
    </location>
</feature>
<feature type="compositionally biased region" description="Polar residues" evidence="1">
    <location>
        <begin position="1"/>
        <end position="16"/>
    </location>
</feature>
<gene>
    <name evidence="2" type="ORF">G3I71_06665</name>
</gene>
<dbReference type="Gene3D" id="3.40.50.720">
    <property type="entry name" value="NAD(P)-binding Rossmann-like Domain"/>
    <property type="match status" value="1"/>
</dbReference>
<accession>A0A6B3BGA2</accession>
<sequence length="96" mass="9859">MSRTDANSGRDGTTVRSALVTGGARGLGAATAERLRADGVRVTTLDLAPGGADIRADVTDEEAQRRVAAEIEQAPHRDDLGGVASRPSSTSTSWAP</sequence>